<dbReference type="EMBL" id="JAWDGP010006539">
    <property type="protein sequence ID" value="KAK3739357.1"/>
    <property type="molecule type" value="Genomic_DNA"/>
</dbReference>
<dbReference type="Gene3D" id="2.30.30.380">
    <property type="entry name" value="Zn-finger domain of Sec23/24"/>
    <property type="match status" value="1"/>
</dbReference>
<feature type="compositionally biased region" description="Basic and acidic residues" evidence="6">
    <location>
        <begin position="42"/>
        <end position="52"/>
    </location>
</feature>
<feature type="compositionally biased region" description="Basic and acidic residues" evidence="6">
    <location>
        <begin position="794"/>
        <end position="822"/>
    </location>
</feature>
<evidence type="ECO:0000256" key="5">
    <source>
        <dbReference type="PROSITE-ProRule" id="PRU00322"/>
    </source>
</evidence>
<keyword evidence="2" id="KW-0479">Metal-binding</keyword>
<sequence>MSESSDAEQPRPAQRSLRPHRSLGMRRRHHNGADSRSVSRRSQTDAHQRDVQMRLAATTSRTSVPASLSSSPTISLTSATCGLSNSNSLSTSLSSQCPVSVPETRRQSDTAMSRTGPGNTVGVATPGQESGPSNPVSTGLPVDQQQILEETIIAVKVPMMRPNPFLLQVIRAAGGIGDVFTMRQIIHHVKNYIGQRVMYDQRNPSITYCDGDLLGKALGVKQFTILEAIGLFHRNCTLVQDSCIRMRRHVEPRQATGSIDHSMVRDSVEDRSAATRSTGPVPDHASTILERSSYREPVSLPDSSLSQPSQGLQSVECLSSCDLSSGRSEGSFVLTPPASQETVYSTTDYTMNTSSSTASQESTSCPSHSEISSSFGSQDIGPSVSQRASQDLSQPSQSSLFHSTFSSSASSTSAVINFKASKSCVNLSDHDLRSPQSDQQYSIDSSSDGSNPGSLKQESKTAAIKQRTSPRRMPGTSIDVLLDEPDGNSGPWECRVRVHTSHSASDLNGSTAENAEDDTVVLEYESDNFSVEYELASSSDEQEGGEQTFKETNDGSSRARSVSETSSHSSGLGTGTALLVVCKESDVEYLADYSDTDTGSDAELSEGDKWVCSYCNIKNPPFQRNCGGCWSVRFDWLPSTSNLGTKSAICDADQATYRDNNEVAKSLEVPETDVQKHSISQDHTLSSKAGFSGCAIDSISPAPGSTRVSLKEACSLIVTSSSDDGPQISSQTLLKASEVCRRNPQNENQTSAVVGSDLKTLKADAFKAMAAASKLRAKKRQYSSGLSTSDSQDDCPKNKSKPQEIKDMSCEGAKSDRADKSVKSTSTNEQSPARPRKQKPSFYSERTLGVLSRNEACVVCLVRPKTASIIHGKTGHQVCCYHCAKKLKKQRRACPICRRPIQRVIRNYHL</sequence>
<keyword evidence="11" id="KW-1185">Reference proteome</keyword>
<feature type="compositionally biased region" description="Basic and acidic residues" evidence="6">
    <location>
        <begin position="262"/>
        <end position="273"/>
    </location>
</feature>
<evidence type="ECO:0000259" key="9">
    <source>
        <dbReference type="PROSITE" id="PS51925"/>
    </source>
</evidence>
<evidence type="ECO:0000259" key="8">
    <source>
        <dbReference type="PROSITE" id="PS50199"/>
    </source>
</evidence>
<keyword evidence="3 5" id="KW-0863">Zinc-finger</keyword>
<feature type="region of interest" description="Disordered" evidence="6">
    <location>
        <begin position="1"/>
        <end position="141"/>
    </location>
</feature>
<evidence type="ECO:0000256" key="6">
    <source>
        <dbReference type="SAM" id="MobiDB-lite"/>
    </source>
</evidence>
<dbReference type="SUPFAM" id="SSF90209">
    <property type="entry name" value="Ran binding protein zinc finger-like"/>
    <property type="match status" value="1"/>
</dbReference>
<organism evidence="10 11">
    <name type="scientific">Elysia crispata</name>
    <name type="common">lettuce slug</name>
    <dbReference type="NCBI Taxonomy" id="231223"/>
    <lineage>
        <taxon>Eukaryota</taxon>
        <taxon>Metazoa</taxon>
        <taxon>Spiralia</taxon>
        <taxon>Lophotrochozoa</taxon>
        <taxon>Mollusca</taxon>
        <taxon>Gastropoda</taxon>
        <taxon>Heterobranchia</taxon>
        <taxon>Euthyneura</taxon>
        <taxon>Panpulmonata</taxon>
        <taxon>Sacoglossa</taxon>
        <taxon>Placobranchoidea</taxon>
        <taxon>Plakobranchidae</taxon>
        <taxon>Elysia</taxon>
    </lineage>
</organism>
<dbReference type="CDD" id="cd10566">
    <property type="entry name" value="MDM2_like"/>
    <property type="match status" value="1"/>
</dbReference>
<gene>
    <name evidence="10" type="ORF">RRG08_041677</name>
</gene>
<name>A0AAE1CWB4_9GAST</name>
<dbReference type="PROSITE" id="PS50199">
    <property type="entry name" value="ZF_RANBP2_2"/>
    <property type="match status" value="1"/>
</dbReference>
<dbReference type="InterPro" id="IPR036443">
    <property type="entry name" value="Znf_RanBP2_sf"/>
</dbReference>
<dbReference type="InterPro" id="IPR036885">
    <property type="entry name" value="SWIB_MDM2_dom_sf"/>
</dbReference>
<dbReference type="SUPFAM" id="SSF47592">
    <property type="entry name" value="SWIB/MDM2 domain"/>
    <property type="match status" value="1"/>
</dbReference>
<dbReference type="GO" id="GO:0016567">
    <property type="term" value="P:protein ubiquitination"/>
    <property type="evidence" value="ECO:0007669"/>
    <property type="project" value="TreeGrafter"/>
</dbReference>
<feature type="domain" description="RanBP2-type" evidence="8">
    <location>
        <begin position="605"/>
        <end position="635"/>
    </location>
</feature>
<feature type="region of interest" description="Disordered" evidence="6">
    <location>
        <begin position="535"/>
        <end position="572"/>
    </location>
</feature>
<dbReference type="PANTHER" id="PTHR46858:SF5">
    <property type="entry name" value="E3 UBIQUITIN-PROTEIN LIGASE APD1-RELATED"/>
    <property type="match status" value="1"/>
</dbReference>
<dbReference type="Gene3D" id="3.30.40.10">
    <property type="entry name" value="Zinc/RING finger domain, C3HC4 (zinc finger)"/>
    <property type="match status" value="1"/>
</dbReference>
<reference evidence="10" key="1">
    <citation type="journal article" date="2023" name="G3 (Bethesda)">
        <title>A reference genome for the long-term kleptoplast-retaining sea slug Elysia crispata morphotype clarki.</title>
        <authorList>
            <person name="Eastman K.E."/>
            <person name="Pendleton A.L."/>
            <person name="Shaikh M.A."/>
            <person name="Suttiyut T."/>
            <person name="Ogas R."/>
            <person name="Tomko P."/>
            <person name="Gavelis G."/>
            <person name="Widhalm J.R."/>
            <person name="Wisecaver J.H."/>
        </authorList>
    </citation>
    <scope>NUCLEOTIDE SEQUENCE</scope>
    <source>
        <strain evidence="10">ECLA1</strain>
    </source>
</reference>
<protein>
    <recommendedName>
        <fullName evidence="12">RING-type E3 ubiquitin transferase Mdm2</fullName>
    </recommendedName>
</protein>
<dbReference type="GO" id="GO:0010468">
    <property type="term" value="P:regulation of gene expression"/>
    <property type="evidence" value="ECO:0007669"/>
    <property type="project" value="TreeGrafter"/>
</dbReference>
<dbReference type="GO" id="GO:0043066">
    <property type="term" value="P:negative regulation of apoptotic process"/>
    <property type="evidence" value="ECO:0007669"/>
    <property type="project" value="TreeGrafter"/>
</dbReference>
<evidence type="ECO:0000256" key="2">
    <source>
        <dbReference type="ARBA" id="ARBA00022723"/>
    </source>
</evidence>
<dbReference type="CDD" id="cd16646">
    <property type="entry name" value="mRING-HC-C2H2C4_MDM2-like"/>
    <property type="match status" value="1"/>
</dbReference>
<keyword evidence="4" id="KW-0862">Zinc</keyword>
<feature type="domain" description="DM2" evidence="9">
    <location>
        <begin position="158"/>
        <end position="241"/>
    </location>
</feature>
<feature type="compositionally biased region" description="Low complexity" evidence="6">
    <location>
        <begin position="59"/>
        <end position="95"/>
    </location>
</feature>
<dbReference type="Pfam" id="PF13920">
    <property type="entry name" value="zf-C3HC4_3"/>
    <property type="match status" value="1"/>
</dbReference>
<dbReference type="InterPro" id="IPR001876">
    <property type="entry name" value="Znf_RanBP2"/>
</dbReference>
<feature type="compositionally biased region" description="Low complexity" evidence="6">
    <location>
        <begin position="556"/>
        <end position="572"/>
    </location>
</feature>
<feature type="compositionally biased region" description="Polar residues" evidence="6">
    <location>
        <begin position="127"/>
        <end position="141"/>
    </location>
</feature>
<feature type="region of interest" description="Disordered" evidence="6">
    <location>
        <begin position="254"/>
        <end position="310"/>
    </location>
</feature>
<feature type="region of interest" description="Disordered" evidence="6">
    <location>
        <begin position="777"/>
        <end position="845"/>
    </location>
</feature>
<dbReference type="SUPFAM" id="SSF57850">
    <property type="entry name" value="RING/U-box"/>
    <property type="match status" value="1"/>
</dbReference>
<comment type="similarity">
    <text evidence="1">Belongs to the MDM2/MDM4 family.</text>
</comment>
<dbReference type="InterPro" id="IPR013083">
    <property type="entry name" value="Znf_RING/FYVE/PHD"/>
</dbReference>
<feature type="compositionally biased region" description="Basic residues" evidence="6">
    <location>
        <begin position="17"/>
        <end position="30"/>
    </location>
</feature>
<proteinExistence type="inferred from homology"/>
<feature type="compositionally biased region" description="Polar residues" evidence="6">
    <location>
        <begin position="109"/>
        <end position="118"/>
    </location>
</feature>
<evidence type="ECO:0000256" key="1">
    <source>
        <dbReference type="ARBA" id="ARBA00005803"/>
    </source>
</evidence>
<evidence type="ECO:0000256" key="4">
    <source>
        <dbReference type="ARBA" id="ARBA00022833"/>
    </source>
</evidence>
<evidence type="ECO:0000313" key="11">
    <source>
        <dbReference type="Proteomes" id="UP001283361"/>
    </source>
</evidence>
<feature type="compositionally biased region" description="Low complexity" evidence="6">
    <location>
        <begin position="297"/>
        <end position="310"/>
    </location>
</feature>
<feature type="domain" description="RING-type" evidence="7">
    <location>
        <begin position="857"/>
        <end position="898"/>
    </location>
</feature>
<evidence type="ECO:0008006" key="12">
    <source>
        <dbReference type="Google" id="ProtNLM"/>
    </source>
</evidence>
<feature type="compositionally biased region" description="Low complexity" evidence="6">
    <location>
        <begin position="353"/>
        <end position="367"/>
    </location>
</feature>
<dbReference type="PROSITE" id="PS01358">
    <property type="entry name" value="ZF_RANBP2_1"/>
    <property type="match status" value="1"/>
</dbReference>
<dbReference type="Proteomes" id="UP001283361">
    <property type="component" value="Unassembled WGS sequence"/>
</dbReference>
<feature type="region of interest" description="Disordered" evidence="6">
    <location>
        <begin position="429"/>
        <end position="494"/>
    </location>
</feature>
<dbReference type="GO" id="GO:0008270">
    <property type="term" value="F:zinc ion binding"/>
    <property type="evidence" value="ECO:0007669"/>
    <property type="project" value="UniProtKB-KW"/>
</dbReference>
<feature type="compositionally biased region" description="Low complexity" evidence="6">
    <location>
        <begin position="389"/>
        <end position="404"/>
    </location>
</feature>
<dbReference type="InterPro" id="IPR001841">
    <property type="entry name" value="Znf_RING"/>
</dbReference>
<evidence type="ECO:0000259" key="7">
    <source>
        <dbReference type="PROSITE" id="PS50089"/>
    </source>
</evidence>
<dbReference type="PROSITE" id="PS50089">
    <property type="entry name" value="ZF_RING_2"/>
    <property type="match status" value="1"/>
</dbReference>
<accession>A0AAE1CWB4</accession>
<dbReference type="PANTHER" id="PTHR46858">
    <property type="entry name" value="OS05G0521000 PROTEIN"/>
    <property type="match status" value="1"/>
</dbReference>
<evidence type="ECO:0000313" key="10">
    <source>
        <dbReference type="EMBL" id="KAK3739357.1"/>
    </source>
</evidence>
<dbReference type="Gene3D" id="1.10.245.10">
    <property type="entry name" value="SWIB/MDM2 domain"/>
    <property type="match status" value="1"/>
</dbReference>
<feature type="region of interest" description="Disordered" evidence="6">
    <location>
        <begin position="351"/>
        <end position="404"/>
    </location>
</feature>
<dbReference type="InterPro" id="IPR003121">
    <property type="entry name" value="SWIB_MDM2_domain"/>
</dbReference>
<dbReference type="AlphaFoldDB" id="A0AAE1CWB4"/>
<comment type="caution">
    <text evidence="10">The sequence shown here is derived from an EMBL/GenBank/DDBJ whole genome shotgun (WGS) entry which is preliminary data.</text>
</comment>
<evidence type="ECO:0000256" key="3">
    <source>
        <dbReference type="ARBA" id="ARBA00022771"/>
    </source>
</evidence>
<feature type="compositionally biased region" description="Low complexity" evidence="6">
    <location>
        <begin position="434"/>
        <end position="454"/>
    </location>
</feature>
<dbReference type="PROSITE" id="PS51925">
    <property type="entry name" value="SWIB_MDM2"/>
    <property type="match status" value="1"/>
</dbReference>
<dbReference type="GO" id="GO:0061630">
    <property type="term" value="F:ubiquitin protein ligase activity"/>
    <property type="evidence" value="ECO:0007669"/>
    <property type="project" value="TreeGrafter"/>
</dbReference>